<evidence type="ECO:0000256" key="3">
    <source>
        <dbReference type="ARBA" id="ARBA00023163"/>
    </source>
</evidence>
<evidence type="ECO:0000256" key="4">
    <source>
        <dbReference type="ARBA" id="ARBA00023242"/>
    </source>
</evidence>
<dbReference type="InterPro" id="IPR036093">
    <property type="entry name" value="NAC_dom_sf"/>
</dbReference>
<evidence type="ECO:0000259" key="6">
    <source>
        <dbReference type="PROSITE" id="PS51005"/>
    </source>
</evidence>
<keyword evidence="1" id="KW-0805">Transcription regulation</keyword>
<protein>
    <recommendedName>
        <fullName evidence="6">NAC domain-containing protein</fullName>
    </recommendedName>
</protein>
<keyword evidence="3" id="KW-0804">Transcription</keyword>
<reference evidence="7 8" key="1">
    <citation type="journal article" date="2024" name="G3 (Bethesda)">
        <title>Genome assembly of Hibiscus sabdariffa L. provides insights into metabolisms of medicinal natural products.</title>
        <authorList>
            <person name="Kim T."/>
        </authorList>
    </citation>
    <scope>NUCLEOTIDE SEQUENCE [LARGE SCALE GENOMIC DNA]</scope>
    <source>
        <strain evidence="7">TK-2024</strain>
        <tissue evidence="7">Old leaves</tissue>
    </source>
</reference>
<feature type="region of interest" description="Disordered" evidence="5">
    <location>
        <begin position="83"/>
        <end position="107"/>
    </location>
</feature>
<evidence type="ECO:0000313" key="8">
    <source>
        <dbReference type="Proteomes" id="UP001396334"/>
    </source>
</evidence>
<dbReference type="InterPro" id="IPR003441">
    <property type="entry name" value="NAC-dom"/>
</dbReference>
<dbReference type="PANTHER" id="PTHR31719">
    <property type="entry name" value="NAC TRANSCRIPTION FACTOR 56"/>
    <property type="match status" value="1"/>
</dbReference>
<dbReference type="Pfam" id="PF02365">
    <property type="entry name" value="NAM"/>
    <property type="match status" value="1"/>
</dbReference>
<organism evidence="7 8">
    <name type="scientific">Hibiscus sabdariffa</name>
    <name type="common">roselle</name>
    <dbReference type="NCBI Taxonomy" id="183260"/>
    <lineage>
        <taxon>Eukaryota</taxon>
        <taxon>Viridiplantae</taxon>
        <taxon>Streptophyta</taxon>
        <taxon>Embryophyta</taxon>
        <taxon>Tracheophyta</taxon>
        <taxon>Spermatophyta</taxon>
        <taxon>Magnoliopsida</taxon>
        <taxon>eudicotyledons</taxon>
        <taxon>Gunneridae</taxon>
        <taxon>Pentapetalae</taxon>
        <taxon>rosids</taxon>
        <taxon>malvids</taxon>
        <taxon>Malvales</taxon>
        <taxon>Malvaceae</taxon>
        <taxon>Malvoideae</taxon>
        <taxon>Hibiscus</taxon>
    </lineage>
</organism>
<dbReference type="PANTHER" id="PTHR31719:SF43">
    <property type="entry name" value="NAC TRANSCRIPTION FACTOR 56"/>
    <property type="match status" value="1"/>
</dbReference>
<sequence length="257" mass="28833">MPVIPPGMVFDPNDVEILSLYLPMFIDNGGNVAAGLGEFSHLIKVSNVYSCKPEFFFSNDEPDALGRGDQRFVFSRREMIARKNPNGKRPRRDVHGSEGGGFWRSSTGDKSVMDDQGRVLGFLNVLNFYEYHEVGLLRKAFFKLGGGGRGLECKEAKAKGVEPRNLRKLVENGIQGVAELKQLYMEKGNLPKEIQQMVMLKMESLRGVRWDDVAGLTEAKRLLKEAVVLPLWMPEYFQVGIWFKLGANGYVACSSSY</sequence>
<feature type="domain" description="NAC" evidence="6">
    <location>
        <begin position="4"/>
        <end position="172"/>
    </location>
</feature>
<accession>A0ABR2RUK1</accession>
<evidence type="ECO:0000313" key="7">
    <source>
        <dbReference type="EMBL" id="KAK9016665.1"/>
    </source>
</evidence>
<dbReference type="Gene3D" id="3.40.50.300">
    <property type="entry name" value="P-loop containing nucleotide triphosphate hydrolases"/>
    <property type="match status" value="1"/>
</dbReference>
<name>A0ABR2RUK1_9ROSI</name>
<evidence type="ECO:0000256" key="1">
    <source>
        <dbReference type="ARBA" id="ARBA00023015"/>
    </source>
</evidence>
<dbReference type="Proteomes" id="UP001396334">
    <property type="component" value="Unassembled WGS sequence"/>
</dbReference>
<dbReference type="SUPFAM" id="SSF101941">
    <property type="entry name" value="NAC domain"/>
    <property type="match status" value="1"/>
</dbReference>
<gene>
    <name evidence="7" type="ORF">V6N11_079160</name>
</gene>
<comment type="caution">
    <text evidence="7">The sequence shown here is derived from an EMBL/GenBank/DDBJ whole genome shotgun (WGS) entry which is preliminary data.</text>
</comment>
<dbReference type="PROSITE" id="PS51005">
    <property type="entry name" value="NAC"/>
    <property type="match status" value="1"/>
</dbReference>
<dbReference type="InterPro" id="IPR027417">
    <property type="entry name" value="P-loop_NTPase"/>
</dbReference>
<keyword evidence="4" id="KW-0539">Nucleus</keyword>
<evidence type="ECO:0000256" key="5">
    <source>
        <dbReference type="SAM" id="MobiDB-lite"/>
    </source>
</evidence>
<proteinExistence type="predicted"/>
<dbReference type="EMBL" id="JBBPBN010000020">
    <property type="protein sequence ID" value="KAK9016665.1"/>
    <property type="molecule type" value="Genomic_DNA"/>
</dbReference>
<keyword evidence="2" id="KW-0238">DNA-binding</keyword>
<evidence type="ECO:0000256" key="2">
    <source>
        <dbReference type="ARBA" id="ARBA00023125"/>
    </source>
</evidence>
<keyword evidence="8" id="KW-1185">Reference proteome</keyword>
<dbReference type="Gene3D" id="2.170.150.80">
    <property type="entry name" value="NAC domain"/>
    <property type="match status" value="1"/>
</dbReference>